<reference evidence="6" key="1">
    <citation type="submission" date="2012-12" db="EMBL/GenBank/DDBJ databases">
        <authorList>
            <person name="Hellsten U."/>
            <person name="Grimwood J."/>
            <person name="Chapman J.A."/>
            <person name="Shapiro H."/>
            <person name="Aerts A."/>
            <person name="Otillar R.P."/>
            <person name="Terry A.Y."/>
            <person name="Boore J.L."/>
            <person name="Simakov O."/>
            <person name="Marletaz F."/>
            <person name="Cho S.-J."/>
            <person name="Edsinger-Gonzales E."/>
            <person name="Havlak P."/>
            <person name="Kuo D.-H."/>
            <person name="Larsson T."/>
            <person name="Lv J."/>
            <person name="Arendt D."/>
            <person name="Savage R."/>
            <person name="Osoegawa K."/>
            <person name="de Jong P."/>
            <person name="Lindberg D.R."/>
            <person name="Seaver E.C."/>
            <person name="Weisblat D.A."/>
            <person name="Putnam N.H."/>
            <person name="Grigoriev I.V."/>
            <person name="Rokhsar D.S."/>
        </authorList>
    </citation>
    <scope>NUCLEOTIDE SEQUENCE</scope>
    <source>
        <strain evidence="6">I ESC-2004</strain>
    </source>
</reference>
<dbReference type="PANTHER" id="PTHR13817:SF166">
    <property type="entry name" value="NEURONAL IGCAM-RELATED"/>
    <property type="match status" value="1"/>
</dbReference>
<dbReference type="PROSITE" id="PS50853">
    <property type="entry name" value="FN3"/>
    <property type="match status" value="1"/>
</dbReference>
<dbReference type="PRINTS" id="PR00014">
    <property type="entry name" value="FNTYPEIII"/>
</dbReference>
<proteinExistence type="predicted"/>
<dbReference type="CDD" id="cd00063">
    <property type="entry name" value="FN3"/>
    <property type="match status" value="1"/>
</dbReference>
<dbReference type="InterPro" id="IPR036116">
    <property type="entry name" value="FN3_sf"/>
</dbReference>
<dbReference type="FunFam" id="2.60.40.10:FF:001284">
    <property type="entry name" value="Myomesin 2"/>
    <property type="match status" value="1"/>
</dbReference>
<dbReference type="PANTHER" id="PTHR13817">
    <property type="entry name" value="TITIN"/>
    <property type="match status" value="1"/>
</dbReference>
<protein>
    <recommendedName>
        <fullName evidence="3">Fibronectin type-III domain-containing protein</fullName>
    </recommendedName>
</protein>
<keyword evidence="6" id="KW-1185">Reference proteome</keyword>
<dbReference type="EnsemblMetazoa" id="CapteT139754">
    <property type="protein sequence ID" value="CapteP139754"/>
    <property type="gene ID" value="CapteG139754"/>
</dbReference>
<dbReference type="EMBL" id="AMQN01011565">
    <property type="status" value="NOT_ANNOTATED_CDS"/>
    <property type="molecule type" value="Genomic_DNA"/>
</dbReference>
<dbReference type="Gene3D" id="2.60.40.10">
    <property type="entry name" value="Immunoglobulins"/>
    <property type="match status" value="1"/>
</dbReference>
<dbReference type="Proteomes" id="UP000014760">
    <property type="component" value="Unassembled WGS sequence"/>
</dbReference>
<feature type="region of interest" description="Disordered" evidence="2">
    <location>
        <begin position="86"/>
        <end position="106"/>
    </location>
</feature>
<dbReference type="STRING" id="283909.R7TQS8"/>
<dbReference type="InterPro" id="IPR003961">
    <property type="entry name" value="FN3_dom"/>
</dbReference>
<gene>
    <name evidence="4" type="ORF">CAPTEDRAFT_139754</name>
</gene>
<evidence type="ECO:0000256" key="1">
    <source>
        <dbReference type="ARBA" id="ARBA00022737"/>
    </source>
</evidence>
<sequence length="106" mass="11603">SPDPPNAPQDLSAKDVTTTSCTLTWEPPENDGGSPITGYHIERCVAGSSRWLRITKEPVTEREFLAEDFVEGNEYCFRIVALNKVGEGPPGPKSQVVEAKDPWSNS</sequence>
<reference evidence="5" key="3">
    <citation type="submission" date="2015-06" db="UniProtKB">
        <authorList>
            <consortium name="EnsemblMetazoa"/>
        </authorList>
    </citation>
    <scope>IDENTIFICATION</scope>
</reference>
<dbReference type="SMART" id="SM00060">
    <property type="entry name" value="FN3"/>
    <property type="match status" value="1"/>
</dbReference>
<feature type="non-terminal residue" evidence="4">
    <location>
        <position position="1"/>
    </location>
</feature>
<dbReference type="Pfam" id="PF00041">
    <property type="entry name" value="fn3"/>
    <property type="match status" value="1"/>
</dbReference>
<evidence type="ECO:0000313" key="4">
    <source>
        <dbReference type="EMBL" id="ELT96019.1"/>
    </source>
</evidence>
<reference evidence="4 6" key="2">
    <citation type="journal article" date="2013" name="Nature">
        <title>Insights into bilaterian evolution from three spiralian genomes.</title>
        <authorList>
            <person name="Simakov O."/>
            <person name="Marletaz F."/>
            <person name="Cho S.J."/>
            <person name="Edsinger-Gonzales E."/>
            <person name="Havlak P."/>
            <person name="Hellsten U."/>
            <person name="Kuo D.H."/>
            <person name="Larsson T."/>
            <person name="Lv J."/>
            <person name="Arendt D."/>
            <person name="Savage R."/>
            <person name="Osoegawa K."/>
            <person name="de Jong P."/>
            <person name="Grimwood J."/>
            <person name="Chapman J.A."/>
            <person name="Shapiro H."/>
            <person name="Aerts A."/>
            <person name="Otillar R.P."/>
            <person name="Terry A.Y."/>
            <person name="Boore J.L."/>
            <person name="Grigoriev I.V."/>
            <person name="Lindberg D.R."/>
            <person name="Seaver E.C."/>
            <person name="Weisblat D.A."/>
            <person name="Putnam N.H."/>
            <person name="Rokhsar D.S."/>
        </authorList>
    </citation>
    <scope>NUCLEOTIDE SEQUENCE</scope>
    <source>
        <strain evidence="4 6">I ESC-2004</strain>
    </source>
</reference>
<feature type="domain" description="Fibronectin type-III" evidence="3">
    <location>
        <begin position="7"/>
        <end position="102"/>
    </location>
</feature>
<dbReference type="HOGENOM" id="CLU_2352527_0_0_1"/>
<organism evidence="4">
    <name type="scientific">Capitella teleta</name>
    <name type="common">Polychaete worm</name>
    <dbReference type="NCBI Taxonomy" id="283909"/>
    <lineage>
        <taxon>Eukaryota</taxon>
        <taxon>Metazoa</taxon>
        <taxon>Spiralia</taxon>
        <taxon>Lophotrochozoa</taxon>
        <taxon>Annelida</taxon>
        <taxon>Polychaeta</taxon>
        <taxon>Sedentaria</taxon>
        <taxon>Scolecida</taxon>
        <taxon>Capitellidae</taxon>
        <taxon>Capitella</taxon>
    </lineage>
</organism>
<evidence type="ECO:0000259" key="3">
    <source>
        <dbReference type="PROSITE" id="PS50853"/>
    </source>
</evidence>
<evidence type="ECO:0000313" key="5">
    <source>
        <dbReference type="EnsemblMetazoa" id="CapteP139754"/>
    </source>
</evidence>
<dbReference type="AlphaFoldDB" id="R7TQS8"/>
<dbReference type="SUPFAM" id="SSF49265">
    <property type="entry name" value="Fibronectin type III"/>
    <property type="match status" value="1"/>
</dbReference>
<evidence type="ECO:0000313" key="6">
    <source>
        <dbReference type="Proteomes" id="UP000014760"/>
    </source>
</evidence>
<dbReference type="OrthoDB" id="10052517at2759"/>
<name>R7TQS8_CAPTE</name>
<keyword evidence="1" id="KW-0677">Repeat</keyword>
<dbReference type="InterPro" id="IPR050964">
    <property type="entry name" value="Striated_Muscle_Regulatory"/>
</dbReference>
<dbReference type="OMA" id="QWKKPRY"/>
<evidence type="ECO:0000256" key="2">
    <source>
        <dbReference type="SAM" id="MobiDB-lite"/>
    </source>
</evidence>
<accession>R7TQS8</accession>
<dbReference type="InterPro" id="IPR013783">
    <property type="entry name" value="Ig-like_fold"/>
</dbReference>
<dbReference type="EMBL" id="KB308943">
    <property type="protein sequence ID" value="ELT96019.1"/>
    <property type="molecule type" value="Genomic_DNA"/>
</dbReference>